<dbReference type="EMBL" id="CAJEWN010001030">
    <property type="protein sequence ID" value="CAD2193452.1"/>
    <property type="molecule type" value="Genomic_DNA"/>
</dbReference>
<organism evidence="2 3">
    <name type="scientific">Meloidogyne enterolobii</name>
    <name type="common">Root-knot nematode worm</name>
    <name type="synonym">Meloidogyne mayaguensis</name>
    <dbReference type="NCBI Taxonomy" id="390850"/>
    <lineage>
        <taxon>Eukaryota</taxon>
        <taxon>Metazoa</taxon>
        <taxon>Ecdysozoa</taxon>
        <taxon>Nematoda</taxon>
        <taxon>Chromadorea</taxon>
        <taxon>Rhabditida</taxon>
        <taxon>Tylenchina</taxon>
        <taxon>Tylenchomorpha</taxon>
        <taxon>Tylenchoidea</taxon>
        <taxon>Meloidogynidae</taxon>
        <taxon>Meloidogyninae</taxon>
        <taxon>Meloidogyne</taxon>
    </lineage>
</organism>
<proteinExistence type="predicted"/>
<sequence>MLEIVAEKDREIEFTKSSLAAFYSRNYGPYPPSGDLQHNLPMDPPQQSTRKYSVSSPLDSPGFSSTHQPQSYKKCTFRITNQKQPPSSPLCKDAVAISDICRDFTEDNVGAVSSEVGCGSPISAQIE</sequence>
<dbReference type="Proteomes" id="UP000580250">
    <property type="component" value="Unassembled WGS sequence"/>
</dbReference>
<name>A0A6V7X2I8_MELEN</name>
<comment type="caution">
    <text evidence="2">The sequence shown here is derived from an EMBL/GenBank/DDBJ whole genome shotgun (WGS) entry which is preliminary data.</text>
</comment>
<accession>A0A6V7X2I8</accession>
<dbReference type="AlphaFoldDB" id="A0A6V7X2I8"/>
<feature type="compositionally biased region" description="Polar residues" evidence="1">
    <location>
        <begin position="45"/>
        <end position="70"/>
    </location>
</feature>
<evidence type="ECO:0000313" key="3">
    <source>
        <dbReference type="Proteomes" id="UP000580250"/>
    </source>
</evidence>
<gene>
    <name evidence="2" type="ORF">MENT_LOCUS46402</name>
</gene>
<feature type="region of interest" description="Disordered" evidence="1">
    <location>
        <begin position="30"/>
        <end position="70"/>
    </location>
</feature>
<evidence type="ECO:0000256" key="1">
    <source>
        <dbReference type="SAM" id="MobiDB-lite"/>
    </source>
</evidence>
<dbReference type="OrthoDB" id="9898580at2759"/>
<evidence type="ECO:0000313" key="2">
    <source>
        <dbReference type="EMBL" id="CAD2193452.1"/>
    </source>
</evidence>
<protein>
    <submittedName>
        <fullName evidence="2">Uncharacterized protein</fullName>
    </submittedName>
</protein>
<reference evidence="2 3" key="1">
    <citation type="submission" date="2020-08" db="EMBL/GenBank/DDBJ databases">
        <authorList>
            <person name="Koutsovoulos G."/>
            <person name="Danchin GJ E."/>
        </authorList>
    </citation>
    <scope>NUCLEOTIDE SEQUENCE [LARGE SCALE GENOMIC DNA]</scope>
</reference>